<gene>
    <name evidence="1" type="ORF">CBM2634_P130014</name>
</gene>
<evidence type="ECO:0000313" key="2">
    <source>
        <dbReference type="Proteomes" id="UP000256805"/>
    </source>
</evidence>
<proteinExistence type="predicted"/>
<accession>A0A375JAE5</accession>
<reference evidence="1 2" key="1">
    <citation type="submission" date="2018-01" db="EMBL/GenBank/DDBJ databases">
        <authorList>
            <person name="Gaut B.S."/>
            <person name="Morton B.R."/>
            <person name="Clegg M.T."/>
            <person name="Duvall M.R."/>
        </authorList>
    </citation>
    <scope>NUCLEOTIDE SEQUENCE [LARGE SCALE GENOMIC DNA]</scope>
    <source>
        <strain evidence="1">Cupriavidus taiwanensis cmp 52</strain>
    </source>
</reference>
<name>A0A375JAE5_9BURK</name>
<dbReference type="Proteomes" id="UP000256805">
    <property type="component" value="Unassembled WGS sequence"/>
</dbReference>
<evidence type="ECO:0000313" key="1">
    <source>
        <dbReference type="EMBL" id="SPS02155.1"/>
    </source>
</evidence>
<sequence>MVHAKRWQAQPGPPFLAKQVCGGTPLDERGGKDSVNLILKPSPLLHDLGAARHLPPHCLRAYPGEWDRRFRASRTFIGHRLQPPKKSTPEILGAFICQEVSKVQQLVKTNGIVGGGIGACSAATSISLNHSNSIDPICAALANGLRFCVRPVFCRRPHWAPWPLRIPPLSPRRFRASSWKR</sequence>
<organism evidence="1 2">
    <name type="scientific">Cupriavidus taiwanensis</name>
    <dbReference type="NCBI Taxonomy" id="164546"/>
    <lineage>
        <taxon>Bacteria</taxon>
        <taxon>Pseudomonadati</taxon>
        <taxon>Pseudomonadota</taxon>
        <taxon>Betaproteobacteria</taxon>
        <taxon>Burkholderiales</taxon>
        <taxon>Burkholderiaceae</taxon>
        <taxon>Cupriavidus</taxon>
    </lineage>
</organism>
<protein>
    <submittedName>
        <fullName evidence="1">Uncharacterized protein</fullName>
    </submittedName>
</protein>
<dbReference type="AlphaFoldDB" id="A0A375JAE5"/>
<dbReference type="EMBL" id="OVTA01000055">
    <property type="protein sequence ID" value="SPS02155.1"/>
    <property type="molecule type" value="Genomic_DNA"/>
</dbReference>